<dbReference type="Pfam" id="PF00963">
    <property type="entry name" value="Cohesin"/>
    <property type="match status" value="1"/>
</dbReference>
<dbReference type="GO" id="GO:0004553">
    <property type="term" value="F:hydrolase activity, hydrolyzing O-glycosyl compounds"/>
    <property type="evidence" value="ECO:0007669"/>
    <property type="project" value="InterPro"/>
</dbReference>
<dbReference type="AlphaFoldDB" id="A0A329MNZ7"/>
<evidence type="ECO:0000259" key="3">
    <source>
        <dbReference type="PROSITE" id="PS51766"/>
    </source>
</evidence>
<dbReference type="InterPro" id="IPR002105">
    <property type="entry name" value="Dockerin_1_rpt"/>
</dbReference>
<dbReference type="CDD" id="cd08547">
    <property type="entry name" value="Type_II_cohesin"/>
    <property type="match status" value="1"/>
</dbReference>
<dbReference type="PROSITE" id="PS00448">
    <property type="entry name" value="CLOS_CELLULOSOME_RPT"/>
    <property type="match status" value="1"/>
</dbReference>
<keyword evidence="2" id="KW-0732">Signal</keyword>
<dbReference type="EMBL" id="QMFB01000005">
    <property type="protein sequence ID" value="RAV21188.1"/>
    <property type="molecule type" value="Genomic_DNA"/>
</dbReference>
<dbReference type="OrthoDB" id="2527614at2"/>
<keyword evidence="1" id="KW-0378">Hydrolase</keyword>
<dbReference type="Gene3D" id="2.60.120.260">
    <property type="entry name" value="Galactose-binding domain-like"/>
    <property type="match status" value="3"/>
</dbReference>
<evidence type="ECO:0000256" key="2">
    <source>
        <dbReference type="SAM" id="SignalP"/>
    </source>
</evidence>
<feature type="chain" id="PRO_5016390812" description="Dockerin domain-containing protein" evidence="2">
    <location>
        <begin position="33"/>
        <end position="779"/>
    </location>
</feature>
<dbReference type="PROSITE" id="PS51766">
    <property type="entry name" value="DOCKERIN"/>
    <property type="match status" value="1"/>
</dbReference>
<dbReference type="RefSeq" id="WP_113030890.1">
    <property type="nucleotide sequence ID" value="NZ_QMFB01000005.1"/>
</dbReference>
<dbReference type="InterPro" id="IPR036439">
    <property type="entry name" value="Dockerin_dom_sf"/>
</dbReference>
<dbReference type="InterPro" id="IPR008965">
    <property type="entry name" value="CBM2/CBM3_carb-bd_dom_sf"/>
</dbReference>
<proteinExistence type="predicted"/>
<comment type="caution">
    <text evidence="4">The sequence shown here is derived from an EMBL/GenBank/DDBJ whole genome shotgun (WGS) entry which is preliminary data.</text>
</comment>
<dbReference type="InterPro" id="IPR018247">
    <property type="entry name" value="EF_Hand_1_Ca_BS"/>
</dbReference>
<organism evidence="4 5">
    <name type="scientific">Paenibacillus contaminans</name>
    <dbReference type="NCBI Taxonomy" id="450362"/>
    <lineage>
        <taxon>Bacteria</taxon>
        <taxon>Bacillati</taxon>
        <taxon>Bacillota</taxon>
        <taxon>Bacilli</taxon>
        <taxon>Bacillales</taxon>
        <taxon>Paenibacillaceae</taxon>
        <taxon>Paenibacillus</taxon>
    </lineage>
</organism>
<protein>
    <recommendedName>
        <fullName evidence="3">Dockerin domain-containing protein</fullName>
    </recommendedName>
</protein>
<gene>
    <name evidence="4" type="ORF">DQG23_11020</name>
</gene>
<dbReference type="Gene3D" id="1.10.1330.10">
    <property type="entry name" value="Dockerin domain"/>
    <property type="match status" value="1"/>
</dbReference>
<evidence type="ECO:0000256" key="1">
    <source>
        <dbReference type="ARBA" id="ARBA00022801"/>
    </source>
</evidence>
<name>A0A329MNZ7_9BACL</name>
<accession>A0A329MNZ7</accession>
<dbReference type="SUPFAM" id="SSF49785">
    <property type="entry name" value="Galactose-binding domain-like"/>
    <property type="match status" value="1"/>
</dbReference>
<dbReference type="PROSITE" id="PS00018">
    <property type="entry name" value="EF_HAND_1"/>
    <property type="match status" value="2"/>
</dbReference>
<sequence length="779" mass="83138">MRLLRKRIATLAASAMLAATVFTVLPLPKAGAAEPPVPTAEITMVNPGFEAAVGQDGKIPGWNVNYTAKDDSGGKVTHSVSSAAAKSGSKSLNLFDSGNGTSSGYTVEMISDKYMVIPGKEYTVTAWLNHNQPAAPSYQGGSVGGSIYLRFYDANNNEINNSRSVQNFNTGTKGEFNLLSPPSKVAPPEARYVAVSLLITAAWAGNNFFDDVRITYPSPESGTVALTNPGFESAVGQDGSIPGWTASYAVVDDVYGKASYSVSNAVYKSGNQSLNLFDNSAGTHTVELVTYKYPIEPGKEYALSAWINPNQPEGWKSGSVGGSIQIRFYDANGNELTNDTVSKHYSNTSAHGQFAQVSLTGKVAPANAVFVSAALLITKAWTGNTYFDDVELSFKTPTPTLPPEDLSEKIIESDDLKAVISIPVPNAGFERGMTNGSITSWEKWAASSADIKHELAADKKYSGNFSLKLTDTTTSDNAVIQSEKLQVKPGVEYKASAMQYVASSPAPAGNGATFLLRFFNAQNVQVGADILQHSSTPVDLWFKAEVKGIAPNDAAYARLFALVNKGSTAVAYFDDFLFTYERQLMQLEIKSPEYAAKDDTFSVQLGSRYAESLTGAELSLAFDASVLELVDVTAHPDFGAIGNTSLTKEENNGVLNIHIARTDSGVVNGDVGIVYVTFKALDGQGDAILSLKAGSVLKTLKGSVIESKTFTSDVKTRTTLKLYKFDVNHDGVVNLVDLLLVAKNIGKTSDGVMVYYDLNGDKNIDIIDVGLLAQALADL</sequence>
<dbReference type="InterPro" id="IPR016134">
    <property type="entry name" value="Dockerin_dom"/>
</dbReference>
<dbReference type="InterPro" id="IPR002102">
    <property type="entry name" value="Cohesin_dom"/>
</dbReference>
<dbReference type="Proteomes" id="UP000250369">
    <property type="component" value="Unassembled WGS sequence"/>
</dbReference>
<dbReference type="InterPro" id="IPR008979">
    <property type="entry name" value="Galactose-bd-like_sf"/>
</dbReference>
<evidence type="ECO:0000313" key="4">
    <source>
        <dbReference type="EMBL" id="RAV21188.1"/>
    </source>
</evidence>
<dbReference type="SUPFAM" id="SSF63446">
    <property type="entry name" value="Type I dockerin domain"/>
    <property type="match status" value="1"/>
</dbReference>
<dbReference type="Gene3D" id="2.60.40.680">
    <property type="match status" value="1"/>
</dbReference>
<reference evidence="4 5" key="1">
    <citation type="journal article" date="2009" name="Int. J. Syst. Evol. Microbiol.">
        <title>Paenibacillus contaminans sp. nov., isolated from a contaminated laboratory plate.</title>
        <authorList>
            <person name="Chou J.H."/>
            <person name="Lee J.H."/>
            <person name="Lin M.C."/>
            <person name="Chang P.S."/>
            <person name="Arun A.B."/>
            <person name="Young C.C."/>
            <person name="Chen W.M."/>
        </authorList>
    </citation>
    <scope>NUCLEOTIDE SEQUENCE [LARGE SCALE GENOMIC DNA]</scope>
    <source>
        <strain evidence="4 5">CKOBP-6</strain>
    </source>
</reference>
<feature type="domain" description="Dockerin" evidence="3">
    <location>
        <begin position="720"/>
        <end position="779"/>
    </location>
</feature>
<dbReference type="InterPro" id="IPR003305">
    <property type="entry name" value="CenC_carb-bd"/>
</dbReference>
<dbReference type="SUPFAM" id="SSF49384">
    <property type="entry name" value="Carbohydrate-binding domain"/>
    <property type="match status" value="1"/>
</dbReference>
<dbReference type="Pfam" id="PF02018">
    <property type="entry name" value="CBM_4_9"/>
    <property type="match status" value="1"/>
</dbReference>
<dbReference type="GO" id="GO:0000272">
    <property type="term" value="P:polysaccharide catabolic process"/>
    <property type="evidence" value="ECO:0007669"/>
    <property type="project" value="InterPro"/>
</dbReference>
<evidence type="ECO:0000313" key="5">
    <source>
        <dbReference type="Proteomes" id="UP000250369"/>
    </source>
</evidence>
<dbReference type="GO" id="GO:0030246">
    <property type="term" value="F:carbohydrate binding"/>
    <property type="evidence" value="ECO:0007669"/>
    <property type="project" value="InterPro"/>
</dbReference>
<dbReference type="Pfam" id="PF00404">
    <property type="entry name" value="Dockerin_1"/>
    <property type="match status" value="1"/>
</dbReference>
<feature type="signal peptide" evidence="2">
    <location>
        <begin position="1"/>
        <end position="32"/>
    </location>
</feature>
<keyword evidence="5" id="KW-1185">Reference proteome</keyword>